<gene>
    <name evidence="3" type="ORF">GCM10023340_34280</name>
</gene>
<evidence type="ECO:0000256" key="1">
    <source>
        <dbReference type="SAM" id="SignalP"/>
    </source>
</evidence>
<feature type="chain" id="PRO_5045157317" description="Excalibur calcium-binding domain-containing protein" evidence="1">
    <location>
        <begin position="22"/>
        <end position="95"/>
    </location>
</feature>
<protein>
    <recommendedName>
        <fullName evidence="2">Excalibur calcium-binding domain-containing protein</fullName>
    </recommendedName>
</protein>
<organism evidence="3 4">
    <name type="scientific">Nocardioides marinquilinus</name>
    <dbReference type="NCBI Taxonomy" id="1210400"/>
    <lineage>
        <taxon>Bacteria</taxon>
        <taxon>Bacillati</taxon>
        <taxon>Actinomycetota</taxon>
        <taxon>Actinomycetes</taxon>
        <taxon>Propionibacteriales</taxon>
        <taxon>Nocardioidaceae</taxon>
        <taxon>Nocardioides</taxon>
    </lineage>
</organism>
<dbReference type="Pfam" id="PF05901">
    <property type="entry name" value="Excalibur"/>
    <property type="match status" value="1"/>
</dbReference>
<feature type="domain" description="Excalibur calcium-binding" evidence="2">
    <location>
        <begin position="35"/>
        <end position="94"/>
    </location>
</feature>
<keyword evidence="4" id="KW-1185">Reference proteome</keyword>
<sequence>MNKIPAAIAAAVLTLSTTAVAVAVASPSEAGGLGYSNCDALHRDYKHGVAKSRAAAAKQVRDGYGRPAFGKRAKRVYAVNHRSLDRDGDGTACEA</sequence>
<keyword evidence="1" id="KW-0732">Signal</keyword>
<reference evidence="4" key="1">
    <citation type="journal article" date="2019" name="Int. J. Syst. Evol. Microbiol.">
        <title>The Global Catalogue of Microorganisms (GCM) 10K type strain sequencing project: providing services to taxonomists for standard genome sequencing and annotation.</title>
        <authorList>
            <consortium name="The Broad Institute Genomics Platform"/>
            <consortium name="The Broad Institute Genome Sequencing Center for Infectious Disease"/>
            <person name="Wu L."/>
            <person name="Ma J."/>
        </authorList>
    </citation>
    <scope>NUCLEOTIDE SEQUENCE [LARGE SCALE GENOMIC DNA]</scope>
    <source>
        <strain evidence="4">JCM 18459</strain>
    </source>
</reference>
<feature type="signal peptide" evidence="1">
    <location>
        <begin position="1"/>
        <end position="21"/>
    </location>
</feature>
<evidence type="ECO:0000259" key="2">
    <source>
        <dbReference type="Pfam" id="PF05901"/>
    </source>
</evidence>
<comment type="caution">
    <text evidence="3">The sequence shown here is derived from an EMBL/GenBank/DDBJ whole genome shotgun (WGS) entry which is preliminary data.</text>
</comment>
<dbReference type="EMBL" id="BAABKG010000004">
    <property type="protein sequence ID" value="GAA5152995.1"/>
    <property type="molecule type" value="Genomic_DNA"/>
</dbReference>
<accession>A0ABP9PVR9</accession>
<proteinExistence type="predicted"/>
<dbReference type="InterPro" id="IPR008613">
    <property type="entry name" value="Excalibur_Ca-bd_domain"/>
</dbReference>
<evidence type="ECO:0000313" key="4">
    <source>
        <dbReference type="Proteomes" id="UP001500221"/>
    </source>
</evidence>
<evidence type="ECO:0000313" key="3">
    <source>
        <dbReference type="EMBL" id="GAA5152995.1"/>
    </source>
</evidence>
<dbReference type="RefSeq" id="WP_345461350.1">
    <property type="nucleotide sequence ID" value="NZ_BAABKG010000004.1"/>
</dbReference>
<name>A0ABP9PVR9_9ACTN</name>
<dbReference type="Proteomes" id="UP001500221">
    <property type="component" value="Unassembled WGS sequence"/>
</dbReference>